<feature type="transmembrane region" description="Helical" evidence="11">
    <location>
        <begin position="99"/>
        <end position="117"/>
    </location>
</feature>
<keyword evidence="5 10" id="KW-0812">Transmembrane</keyword>
<dbReference type="FunFam" id="1.10.3470.10:FF:000003">
    <property type="entry name" value="Iron ABC transporter permease SitD"/>
    <property type="match status" value="1"/>
</dbReference>
<feature type="transmembrane region" description="Helical" evidence="11">
    <location>
        <begin position="144"/>
        <end position="162"/>
    </location>
</feature>
<dbReference type="Pfam" id="PF00950">
    <property type="entry name" value="ABC-3"/>
    <property type="match status" value="1"/>
</dbReference>
<dbReference type="SUPFAM" id="SSF81345">
    <property type="entry name" value="ABC transporter involved in vitamin B12 uptake, BtuC"/>
    <property type="match status" value="1"/>
</dbReference>
<keyword evidence="6 11" id="KW-1133">Transmembrane helix</keyword>
<name>A0A1N7M6A8_9BACL</name>
<feature type="transmembrane region" description="Helical" evidence="11">
    <location>
        <begin position="14"/>
        <end position="36"/>
    </location>
</feature>
<dbReference type="InterPro" id="IPR036388">
    <property type="entry name" value="WH-like_DNA-bd_sf"/>
</dbReference>
<dbReference type="GO" id="GO:0043190">
    <property type="term" value="C:ATP-binding cassette (ABC) transporter complex"/>
    <property type="evidence" value="ECO:0007669"/>
    <property type="project" value="InterPro"/>
</dbReference>
<protein>
    <recommendedName>
        <fullName evidence="9">Manganese transport system membrane protein MntC</fullName>
    </recommendedName>
</protein>
<evidence type="ECO:0000256" key="9">
    <source>
        <dbReference type="ARBA" id="ARBA00073179"/>
    </source>
</evidence>
<keyword evidence="7 11" id="KW-0472">Membrane</keyword>
<comment type="subcellular location">
    <subcellularLocation>
        <location evidence="1 10">Cell membrane</location>
        <topology evidence="1 10">Multi-pass membrane protein</topology>
    </subcellularLocation>
</comment>
<evidence type="ECO:0000313" key="13">
    <source>
        <dbReference type="Proteomes" id="UP000186795"/>
    </source>
</evidence>
<evidence type="ECO:0000256" key="11">
    <source>
        <dbReference type="SAM" id="Phobius"/>
    </source>
</evidence>
<dbReference type="EMBL" id="FTOD01000005">
    <property type="protein sequence ID" value="SIS81607.1"/>
    <property type="molecule type" value="Genomic_DNA"/>
</dbReference>
<evidence type="ECO:0000256" key="4">
    <source>
        <dbReference type="ARBA" id="ARBA00022475"/>
    </source>
</evidence>
<evidence type="ECO:0000256" key="7">
    <source>
        <dbReference type="ARBA" id="ARBA00023136"/>
    </source>
</evidence>
<dbReference type="PANTHER" id="PTHR30477">
    <property type="entry name" value="ABC-TRANSPORTER METAL-BINDING PROTEIN"/>
    <property type="match status" value="1"/>
</dbReference>
<evidence type="ECO:0000256" key="2">
    <source>
        <dbReference type="ARBA" id="ARBA00008034"/>
    </source>
</evidence>
<evidence type="ECO:0000256" key="6">
    <source>
        <dbReference type="ARBA" id="ARBA00022989"/>
    </source>
</evidence>
<evidence type="ECO:0000256" key="8">
    <source>
        <dbReference type="ARBA" id="ARBA00057828"/>
    </source>
</evidence>
<dbReference type="GO" id="GO:0071281">
    <property type="term" value="P:cellular response to iron ion"/>
    <property type="evidence" value="ECO:0007669"/>
    <property type="project" value="UniProtKB-ARBA"/>
</dbReference>
<dbReference type="RefSeq" id="WP_076524877.1">
    <property type="nucleotide sequence ID" value="NZ_CP048103.1"/>
</dbReference>
<dbReference type="GO" id="GO:0055085">
    <property type="term" value="P:transmembrane transport"/>
    <property type="evidence" value="ECO:0007669"/>
    <property type="project" value="InterPro"/>
</dbReference>
<dbReference type="GO" id="GO:0010043">
    <property type="term" value="P:response to zinc ion"/>
    <property type="evidence" value="ECO:0007669"/>
    <property type="project" value="TreeGrafter"/>
</dbReference>
<accession>A0A1N7M6A8</accession>
<dbReference type="InterPro" id="IPR001626">
    <property type="entry name" value="ABC_TroCD"/>
</dbReference>
<dbReference type="CDD" id="cd06550">
    <property type="entry name" value="TM_ABC_iron-siderophores_like"/>
    <property type="match status" value="1"/>
</dbReference>
<dbReference type="InterPro" id="IPR037294">
    <property type="entry name" value="ABC_BtuC-like"/>
</dbReference>
<dbReference type="PANTHER" id="PTHR30477:SF3">
    <property type="entry name" value="METAL TRANSPORT SYSTEM MEMBRANE PROTEIN CT_069-RELATED"/>
    <property type="match status" value="1"/>
</dbReference>
<dbReference type="AlphaFoldDB" id="A0A1N7M6A8"/>
<organism evidence="12 13">
    <name type="scientific">Kroppenstedtia eburnea</name>
    <dbReference type="NCBI Taxonomy" id="714067"/>
    <lineage>
        <taxon>Bacteria</taxon>
        <taxon>Bacillati</taxon>
        <taxon>Bacillota</taxon>
        <taxon>Bacilli</taxon>
        <taxon>Bacillales</taxon>
        <taxon>Thermoactinomycetaceae</taxon>
        <taxon>Kroppenstedtia</taxon>
    </lineage>
</organism>
<feature type="transmembrane region" description="Helical" evidence="11">
    <location>
        <begin position="174"/>
        <end position="199"/>
    </location>
</feature>
<comment type="function">
    <text evidence="8">This protein is probably a component of a manganese permease, a binding protein-dependent, ATP-driven transport system.</text>
</comment>
<evidence type="ECO:0000256" key="5">
    <source>
        <dbReference type="ARBA" id="ARBA00022692"/>
    </source>
</evidence>
<feature type="transmembrane region" description="Helical" evidence="11">
    <location>
        <begin position="205"/>
        <end position="223"/>
    </location>
</feature>
<keyword evidence="4" id="KW-1003">Cell membrane</keyword>
<keyword evidence="13" id="KW-1185">Reference proteome</keyword>
<feature type="transmembrane region" description="Helical" evidence="11">
    <location>
        <begin position="257"/>
        <end position="275"/>
    </location>
</feature>
<evidence type="ECO:0000256" key="10">
    <source>
        <dbReference type="RuleBase" id="RU003943"/>
    </source>
</evidence>
<feature type="transmembrane region" description="Helical" evidence="11">
    <location>
        <begin position="67"/>
        <end position="87"/>
    </location>
</feature>
<dbReference type="Proteomes" id="UP000186795">
    <property type="component" value="Unassembled WGS sequence"/>
</dbReference>
<keyword evidence="3 10" id="KW-0813">Transport</keyword>
<dbReference type="Gene3D" id="1.10.10.10">
    <property type="entry name" value="Winged helix-like DNA-binding domain superfamily/Winged helix DNA-binding domain"/>
    <property type="match status" value="1"/>
</dbReference>
<evidence type="ECO:0000313" key="12">
    <source>
        <dbReference type="EMBL" id="SIS81607.1"/>
    </source>
</evidence>
<feature type="transmembrane region" description="Helical" evidence="11">
    <location>
        <begin position="230"/>
        <end position="251"/>
    </location>
</feature>
<gene>
    <name evidence="12" type="ORF">SAMN05421790_105230</name>
</gene>
<evidence type="ECO:0000256" key="1">
    <source>
        <dbReference type="ARBA" id="ARBA00004651"/>
    </source>
</evidence>
<reference evidence="13" key="1">
    <citation type="submission" date="2017-01" db="EMBL/GenBank/DDBJ databases">
        <authorList>
            <person name="Varghese N."/>
            <person name="Submissions S."/>
        </authorList>
    </citation>
    <scope>NUCLEOTIDE SEQUENCE [LARGE SCALE GENOMIC DNA]</scope>
    <source>
        <strain evidence="13">DSM 45196</strain>
    </source>
</reference>
<comment type="similarity">
    <text evidence="2 10">Belongs to the ABC-3 integral membrane protein family.</text>
</comment>
<dbReference type="OrthoDB" id="9788905at2"/>
<proteinExistence type="inferred from homology"/>
<dbReference type="Gene3D" id="1.10.3470.10">
    <property type="entry name" value="ABC transporter involved in vitamin B12 uptake, BtuC"/>
    <property type="match status" value="1"/>
</dbReference>
<evidence type="ECO:0000256" key="3">
    <source>
        <dbReference type="ARBA" id="ARBA00022448"/>
    </source>
</evidence>
<sequence length="439" mass="48150">MAEIEKFLADSNTLWVLMGTILLGLSSGVIGSFAFLRKRGLMGDVLSHAALPGICLAFMLTGSKNPFFFLIGATVTGILASLAIHAITRYSRIKEDTALGLTLSVFFGIGIVFLTQVQHSDQGNQSGLDKFLFGQSASLVGEDVWVMGGVAISLLLFSLLFFKEFKILCFDPGFGRSLGFPIGILDTVLMIMLVVAVVIGLQAAGVVLVVALIITPAAAARYWTERLDVMLALSAVLGGLSGALGTVLSSLSFHLPTGPLIVMAATFVFVISMVFSPRRGLLAKAIRLARVRKQLARERVLQSLYERREQGDFGDVEAEALLHKSPMPPRRLRSALIFLQKNKWVRMYKRRGILHIRLTEEGSVQAYDTVLRQRMTEVWMMHESEIGGSIRDREDGMVADHIPPDIFDPLWNLLLRHGMEPKWNPESPAAPLREGGISS</sequence>